<evidence type="ECO:0000313" key="6">
    <source>
        <dbReference type="EMBL" id="GJG57474.1"/>
    </source>
</evidence>
<evidence type="ECO:0000256" key="3">
    <source>
        <dbReference type="ARBA" id="ARBA00023163"/>
    </source>
</evidence>
<keyword evidence="3" id="KW-0804">Transcription</keyword>
<sequence length="496" mass="56361">MGCTGDNNDSKKYARQPKDTVHTAEKAMAVFEYDPVRALEIVDSAVIVGNLPDWWADFYRARIYSSTQVPELLDSMLHGVKGAAGDTARVIAERLLCHDSIKVSLARQQDVLEVLAYTARQQNDTLGWLQRSRELVEVCHGQGAETEALRNEAEVGAALCFLGKETEGMARIDSVIALLDVKKFNELDAMLIVLKRKVMVLAERGHYAEMLPPACQMLERLSDYEQHSDRYHDSSYREPKDSTDRQDYIEFYRSKAQKYIAAAYAAISESGSMEEFFRQLEAIVRDAAAREHRARYQAIEQQCETERQRAEARRNALIAWSTGIISLLAICLALFALYKHRETRRKNRALVRQIDEAMAYKERYEALLSPQILDTPKGGNAEDTTDTDLFAQIHDTIVREQLYLNPTCDRQMLIDRFGLSKERIGAAFVKGSSHPSLSAYINDLRLEHAYKLLLDQPGLDLGQVAQQSGFSSRKYFGDRFKSRYGMTPSEFRAARQ</sequence>
<keyword evidence="2" id="KW-0238">DNA-binding</keyword>
<organism evidence="6 7">
    <name type="scientific">Prevotella lacticifex</name>
    <dbReference type="NCBI Taxonomy" id="2854755"/>
    <lineage>
        <taxon>Bacteria</taxon>
        <taxon>Pseudomonadati</taxon>
        <taxon>Bacteroidota</taxon>
        <taxon>Bacteroidia</taxon>
        <taxon>Bacteroidales</taxon>
        <taxon>Prevotellaceae</taxon>
        <taxon>Prevotella</taxon>
    </lineage>
</organism>
<evidence type="ECO:0000256" key="1">
    <source>
        <dbReference type="ARBA" id="ARBA00023015"/>
    </source>
</evidence>
<dbReference type="PRINTS" id="PR00032">
    <property type="entry name" value="HTHARAC"/>
</dbReference>
<keyword evidence="4" id="KW-0472">Membrane</keyword>
<keyword evidence="1" id="KW-0805">Transcription regulation</keyword>
<evidence type="ECO:0000256" key="4">
    <source>
        <dbReference type="SAM" id="Phobius"/>
    </source>
</evidence>
<dbReference type="GO" id="GO:0003700">
    <property type="term" value="F:DNA-binding transcription factor activity"/>
    <property type="evidence" value="ECO:0007669"/>
    <property type="project" value="InterPro"/>
</dbReference>
<keyword evidence="4" id="KW-1133">Transmembrane helix</keyword>
<name>A0A9R1C7K2_9BACT</name>
<dbReference type="Gene3D" id="1.10.10.60">
    <property type="entry name" value="Homeodomain-like"/>
    <property type="match status" value="1"/>
</dbReference>
<protein>
    <recommendedName>
        <fullName evidence="5">HTH araC/xylS-type domain-containing protein</fullName>
    </recommendedName>
</protein>
<dbReference type="PANTHER" id="PTHR43280">
    <property type="entry name" value="ARAC-FAMILY TRANSCRIPTIONAL REGULATOR"/>
    <property type="match status" value="1"/>
</dbReference>
<keyword evidence="7" id="KW-1185">Reference proteome</keyword>
<evidence type="ECO:0000259" key="5">
    <source>
        <dbReference type="PROSITE" id="PS01124"/>
    </source>
</evidence>
<dbReference type="PANTHER" id="PTHR43280:SF2">
    <property type="entry name" value="HTH-TYPE TRANSCRIPTIONAL REGULATOR EXSA"/>
    <property type="match status" value="1"/>
</dbReference>
<dbReference type="SMART" id="SM00342">
    <property type="entry name" value="HTH_ARAC"/>
    <property type="match status" value="1"/>
</dbReference>
<dbReference type="EMBL" id="BPUB01000001">
    <property type="protein sequence ID" value="GJG57474.1"/>
    <property type="molecule type" value="Genomic_DNA"/>
</dbReference>
<gene>
    <name evidence="6" type="ORF">PRLR5076_03250</name>
</gene>
<dbReference type="GO" id="GO:0043565">
    <property type="term" value="F:sequence-specific DNA binding"/>
    <property type="evidence" value="ECO:0007669"/>
    <property type="project" value="InterPro"/>
</dbReference>
<dbReference type="InterPro" id="IPR020449">
    <property type="entry name" value="Tscrpt_reg_AraC-type_HTH"/>
</dbReference>
<comment type="caution">
    <text evidence="6">The sequence shown here is derived from an EMBL/GenBank/DDBJ whole genome shotgun (WGS) entry which is preliminary data.</text>
</comment>
<dbReference type="Pfam" id="PF12833">
    <property type="entry name" value="HTH_18"/>
    <property type="match status" value="1"/>
</dbReference>
<dbReference type="SUPFAM" id="SSF46689">
    <property type="entry name" value="Homeodomain-like"/>
    <property type="match status" value="1"/>
</dbReference>
<dbReference type="InterPro" id="IPR009057">
    <property type="entry name" value="Homeodomain-like_sf"/>
</dbReference>
<feature type="transmembrane region" description="Helical" evidence="4">
    <location>
        <begin position="317"/>
        <end position="338"/>
    </location>
</feature>
<dbReference type="PROSITE" id="PS01124">
    <property type="entry name" value="HTH_ARAC_FAMILY_2"/>
    <property type="match status" value="1"/>
</dbReference>
<evidence type="ECO:0000256" key="2">
    <source>
        <dbReference type="ARBA" id="ARBA00023125"/>
    </source>
</evidence>
<proteinExistence type="predicted"/>
<evidence type="ECO:0000313" key="7">
    <source>
        <dbReference type="Proteomes" id="UP000825483"/>
    </source>
</evidence>
<dbReference type="AlphaFoldDB" id="A0A9R1C7K2"/>
<keyword evidence="4" id="KW-0812">Transmembrane</keyword>
<reference evidence="6" key="1">
    <citation type="journal article" date="2022" name="Int. J. Syst. Evol. Microbiol.">
        <title>Prevotella lacticifex sp. nov., isolated from the rumen of cows.</title>
        <authorList>
            <person name="Shinkai T."/>
            <person name="Ikeyama N."/>
            <person name="Kumagai M."/>
            <person name="Ohmori H."/>
            <person name="Sakamoto M."/>
            <person name="Ohkuma M."/>
            <person name="Mitsumori M."/>
        </authorList>
    </citation>
    <scope>NUCLEOTIDE SEQUENCE</scope>
    <source>
        <strain evidence="6">R5076</strain>
    </source>
</reference>
<feature type="domain" description="HTH araC/xylS-type" evidence="5">
    <location>
        <begin position="413"/>
        <end position="494"/>
    </location>
</feature>
<accession>A0A9R1C7K2</accession>
<dbReference type="InterPro" id="IPR018060">
    <property type="entry name" value="HTH_AraC"/>
</dbReference>
<dbReference type="Proteomes" id="UP000825483">
    <property type="component" value="Unassembled WGS sequence"/>
</dbReference>